<dbReference type="EMBL" id="BPLR01016391">
    <property type="protein sequence ID" value="GIY83484.1"/>
    <property type="molecule type" value="Genomic_DNA"/>
</dbReference>
<gene>
    <name evidence="1" type="ORF">CEXT_54621</name>
</gene>
<comment type="caution">
    <text evidence="1">The sequence shown here is derived from an EMBL/GenBank/DDBJ whole genome shotgun (WGS) entry which is preliminary data.</text>
</comment>
<dbReference type="AlphaFoldDB" id="A0AAV4WMH4"/>
<reference evidence="1 2" key="1">
    <citation type="submission" date="2021-06" db="EMBL/GenBank/DDBJ databases">
        <title>Caerostris extrusa draft genome.</title>
        <authorList>
            <person name="Kono N."/>
            <person name="Arakawa K."/>
        </authorList>
    </citation>
    <scope>NUCLEOTIDE SEQUENCE [LARGE SCALE GENOMIC DNA]</scope>
</reference>
<name>A0AAV4WMH4_CAEEX</name>
<sequence>MMFGERGSTNKFFAFNLNVDESTAGVDITTQEPKLPPIMVKYTNNFKDEIAEISLKFKDDTRIKIAGEHLKIFPKDIDKHRAITRYLNESKPEYFVITSKSQRPLKA</sequence>
<organism evidence="1 2">
    <name type="scientific">Caerostris extrusa</name>
    <name type="common">Bark spider</name>
    <name type="synonym">Caerostris bankana</name>
    <dbReference type="NCBI Taxonomy" id="172846"/>
    <lineage>
        <taxon>Eukaryota</taxon>
        <taxon>Metazoa</taxon>
        <taxon>Ecdysozoa</taxon>
        <taxon>Arthropoda</taxon>
        <taxon>Chelicerata</taxon>
        <taxon>Arachnida</taxon>
        <taxon>Araneae</taxon>
        <taxon>Araneomorphae</taxon>
        <taxon>Entelegynae</taxon>
        <taxon>Araneoidea</taxon>
        <taxon>Araneidae</taxon>
        <taxon>Caerostris</taxon>
    </lineage>
</organism>
<accession>A0AAV4WMH4</accession>
<protein>
    <submittedName>
        <fullName evidence="1">Uncharacterized protein</fullName>
    </submittedName>
</protein>
<keyword evidence="2" id="KW-1185">Reference proteome</keyword>
<proteinExistence type="predicted"/>
<evidence type="ECO:0000313" key="2">
    <source>
        <dbReference type="Proteomes" id="UP001054945"/>
    </source>
</evidence>
<evidence type="ECO:0000313" key="1">
    <source>
        <dbReference type="EMBL" id="GIY83484.1"/>
    </source>
</evidence>
<dbReference type="Proteomes" id="UP001054945">
    <property type="component" value="Unassembled WGS sequence"/>
</dbReference>